<keyword evidence="5" id="KW-1185">Reference proteome</keyword>
<evidence type="ECO:0000313" key="5">
    <source>
        <dbReference type="Proteomes" id="UP001332243"/>
    </source>
</evidence>
<proteinExistence type="inferred from homology"/>
<sequence>MNPGVAATLAGLVGVLLGPSLRGQILRYAVPAGEPTRRRCPHCAATLFRPGVPRLLGAVSPTARCPHCRQRTGPHPGTVEVLTGVLLAALAWRITEPLPLLAYGWLALCGVVLGAVDVAVRRLPDRLTRCATGGTVLLFTVAVLAGEPAGRLGVALACGLGVALLYLVLVLASPTGLGAGDVRLGLLLGTAAGWYGWPTALNALLAGLLLASGTAAVLLGLRRVNRQDQLPHGPAMLVGTFGAVLLAA</sequence>
<dbReference type="GO" id="GO:0004190">
    <property type="term" value="F:aspartic-type endopeptidase activity"/>
    <property type="evidence" value="ECO:0007669"/>
    <property type="project" value="UniProtKB-EC"/>
</dbReference>
<feature type="transmembrane region" description="Helical" evidence="2">
    <location>
        <begin position="127"/>
        <end position="146"/>
    </location>
</feature>
<dbReference type="InterPro" id="IPR000045">
    <property type="entry name" value="Prepilin_IV_endopep_pep"/>
</dbReference>
<dbReference type="EC" id="3.4.23.43" evidence="4"/>
<dbReference type="PANTHER" id="PTHR30487">
    <property type="entry name" value="TYPE 4 PREPILIN-LIKE PROTEINS LEADER PEPTIDE-PROCESSING ENZYME"/>
    <property type="match status" value="1"/>
</dbReference>
<dbReference type="RefSeq" id="WP_331213519.1">
    <property type="nucleotide sequence ID" value="NZ_JAZGQK010000006.1"/>
</dbReference>
<keyword evidence="2" id="KW-0812">Transmembrane</keyword>
<dbReference type="EMBL" id="JAZGQK010000006">
    <property type="protein sequence ID" value="MEE6258404.1"/>
    <property type="molecule type" value="Genomic_DNA"/>
</dbReference>
<reference evidence="4 5" key="1">
    <citation type="submission" date="2024-01" db="EMBL/GenBank/DDBJ databases">
        <title>Genome insights into Plantactinospora sonchi sp. nov.</title>
        <authorList>
            <person name="Wang L."/>
        </authorList>
    </citation>
    <scope>NUCLEOTIDE SEQUENCE [LARGE SCALE GENOMIC DNA]</scope>
    <source>
        <strain evidence="4 5">NEAU-QY2</strain>
    </source>
</reference>
<comment type="caution">
    <text evidence="4">The sequence shown here is derived from an EMBL/GenBank/DDBJ whole genome shotgun (WGS) entry which is preliminary data.</text>
</comment>
<dbReference type="InterPro" id="IPR050882">
    <property type="entry name" value="Prepilin_peptidase/N-MTase"/>
</dbReference>
<dbReference type="PANTHER" id="PTHR30487:SF0">
    <property type="entry name" value="PREPILIN LEADER PEPTIDASE_N-METHYLTRANSFERASE-RELATED"/>
    <property type="match status" value="1"/>
</dbReference>
<feature type="transmembrane region" description="Helical" evidence="2">
    <location>
        <begin position="100"/>
        <end position="120"/>
    </location>
</feature>
<evidence type="ECO:0000259" key="3">
    <source>
        <dbReference type="Pfam" id="PF01478"/>
    </source>
</evidence>
<keyword evidence="2" id="KW-0472">Membrane</keyword>
<comment type="similarity">
    <text evidence="1">Belongs to the peptidase A24 family.</text>
</comment>
<evidence type="ECO:0000256" key="2">
    <source>
        <dbReference type="SAM" id="Phobius"/>
    </source>
</evidence>
<feature type="transmembrane region" description="Helical" evidence="2">
    <location>
        <begin position="203"/>
        <end position="221"/>
    </location>
</feature>
<dbReference type="Proteomes" id="UP001332243">
    <property type="component" value="Unassembled WGS sequence"/>
</dbReference>
<accession>A0ABU7RPH1</accession>
<dbReference type="Pfam" id="PF01478">
    <property type="entry name" value="Peptidase_A24"/>
    <property type="match status" value="1"/>
</dbReference>
<gene>
    <name evidence="4" type="ORF">V1633_07840</name>
</gene>
<name>A0ABU7RPH1_9ACTN</name>
<feature type="transmembrane region" description="Helical" evidence="2">
    <location>
        <begin position="152"/>
        <end position="172"/>
    </location>
</feature>
<evidence type="ECO:0000313" key="4">
    <source>
        <dbReference type="EMBL" id="MEE6258404.1"/>
    </source>
</evidence>
<evidence type="ECO:0000256" key="1">
    <source>
        <dbReference type="ARBA" id="ARBA00005801"/>
    </source>
</evidence>
<keyword evidence="4" id="KW-0378">Hydrolase</keyword>
<organism evidence="4 5">
    <name type="scientific">Plantactinospora sonchi</name>
    <dbReference type="NCBI Taxonomy" id="1544735"/>
    <lineage>
        <taxon>Bacteria</taxon>
        <taxon>Bacillati</taxon>
        <taxon>Actinomycetota</taxon>
        <taxon>Actinomycetes</taxon>
        <taxon>Micromonosporales</taxon>
        <taxon>Micromonosporaceae</taxon>
        <taxon>Plantactinospora</taxon>
    </lineage>
</organism>
<protein>
    <submittedName>
        <fullName evidence="4">Prepilin peptidase</fullName>
        <ecNumber evidence="4">3.4.23.43</ecNumber>
    </submittedName>
</protein>
<dbReference type="Gene3D" id="1.20.120.1220">
    <property type="match status" value="1"/>
</dbReference>
<feature type="domain" description="Prepilin type IV endopeptidase peptidase" evidence="3">
    <location>
        <begin position="107"/>
        <end position="210"/>
    </location>
</feature>
<keyword evidence="2" id="KW-1133">Transmembrane helix</keyword>